<proteinExistence type="predicted"/>
<dbReference type="RefSeq" id="WP_176734472.1">
    <property type="nucleotide sequence ID" value="NZ_FMCW01000058.1"/>
</dbReference>
<gene>
    <name evidence="1" type="ORF">GA0070558_1587</name>
</gene>
<dbReference type="EMBL" id="FMCW01000058">
    <property type="protein sequence ID" value="SCF22137.1"/>
    <property type="molecule type" value="Genomic_DNA"/>
</dbReference>
<evidence type="ECO:0000313" key="1">
    <source>
        <dbReference type="EMBL" id="SCF22137.1"/>
    </source>
</evidence>
<reference evidence="1 2" key="1">
    <citation type="submission" date="2016-06" db="EMBL/GenBank/DDBJ databases">
        <authorList>
            <person name="Kjaerup R.B."/>
            <person name="Dalgaard T.S."/>
            <person name="Juul-Madsen H.R."/>
        </authorList>
    </citation>
    <scope>NUCLEOTIDE SEQUENCE [LARGE SCALE GENOMIC DNA]</scope>
    <source>
        <strain evidence="1 2">DSM 45626</strain>
    </source>
</reference>
<evidence type="ECO:0000313" key="2">
    <source>
        <dbReference type="Proteomes" id="UP000199375"/>
    </source>
</evidence>
<name>A0A1C4YNB9_9ACTN</name>
<dbReference type="Proteomes" id="UP000199375">
    <property type="component" value="Unassembled WGS sequence"/>
</dbReference>
<dbReference type="AlphaFoldDB" id="A0A1C4YNB9"/>
<sequence>MNNWWDDEVHRARAEMLLASELAGPIDVHVVLHPMRSRLLEPGLTATVRLRASA</sequence>
<protein>
    <submittedName>
        <fullName evidence="1">Uncharacterized protein</fullName>
    </submittedName>
</protein>
<accession>A0A1C4YNB9</accession>
<organism evidence="1 2">
    <name type="scientific">Micromonospora haikouensis</name>
    <dbReference type="NCBI Taxonomy" id="686309"/>
    <lineage>
        <taxon>Bacteria</taxon>
        <taxon>Bacillati</taxon>
        <taxon>Actinomycetota</taxon>
        <taxon>Actinomycetes</taxon>
        <taxon>Micromonosporales</taxon>
        <taxon>Micromonosporaceae</taxon>
        <taxon>Micromonospora</taxon>
    </lineage>
</organism>